<feature type="domain" description="DUF4440" evidence="2">
    <location>
        <begin position="173"/>
        <end position="285"/>
    </location>
</feature>
<feature type="domain" description="Cupin type-2" evidence="1">
    <location>
        <begin position="46"/>
        <end position="110"/>
    </location>
</feature>
<evidence type="ECO:0000313" key="4">
    <source>
        <dbReference type="Proteomes" id="UP000076079"/>
    </source>
</evidence>
<evidence type="ECO:0000313" key="3">
    <source>
        <dbReference type="EMBL" id="AMY08671.1"/>
    </source>
</evidence>
<dbReference type="InterPro" id="IPR032710">
    <property type="entry name" value="NTF2-like_dom_sf"/>
</dbReference>
<dbReference type="InterPro" id="IPR014710">
    <property type="entry name" value="RmlC-like_jellyroll"/>
</dbReference>
<evidence type="ECO:0000259" key="2">
    <source>
        <dbReference type="Pfam" id="PF14534"/>
    </source>
</evidence>
<dbReference type="PANTHER" id="PTHR36440">
    <property type="entry name" value="PUTATIVE (AFU_ORTHOLOGUE AFUA_8G07350)-RELATED"/>
    <property type="match status" value="1"/>
</dbReference>
<dbReference type="NCBIfam" id="TIGR02246">
    <property type="entry name" value="SgcJ/EcaC family oxidoreductase"/>
    <property type="match status" value="1"/>
</dbReference>
<dbReference type="InterPro" id="IPR013096">
    <property type="entry name" value="Cupin_2"/>
</dbReference>
<evidence type="ECO:0000259" key="1">
    <source>
        <dbReference type="Pfam" id="PF07883"/>
    </source>
</evidence>
<dbReference type="InterPro" id="IPR053146">
    <property type="entry name" value="QDO-like"/>
</dbReference>
<keyword evidence="3" id="KW-0223">Dioxygenase</keyword>
<protein>
    <submittedName>
        <fullName evidence="3">Quercetin 2,3-dioxygenase</fullName>
        <ecNumber evidence="3">1.13.11.24</ecNumber>
    </submittedName>
</protein>
<dbReference type="RefSeq" id="WP_157898939.1">
    <property type="nucleotide sequence ID" value="NZ_CP015136.1"/>
</dbReference>
<dbReference type="EC" id="1.13.11.24" evidence="3"/>
<reference evidence="3 4" key="1">
    <citation type="journal article" date="2016" name="Genome Announc.">
        <title>First Complete Genome Sequence of a Subdivision 6 Acidobacterium Strain.</title>
        <authorList>
            <person name="Huang S."/>
            <person name="Vieira S."/>
            <person name="Bunk B."/>
            <person name="Riedel T."/>
            <person name="Sproer C."/>
            <person name="Overmann J."/>
        </authorList>
    </citation>
    <scope>NUCLEOTIDE SEQUENCE [LARGE SCALE GENOMIC DNA]</scope>
    <source>
        <strain evidence="4">DSM 100886 HEG_-6_39</strain>
    </source>
</reference>
<dbReference type="Gene3D" id="3.10.450.50">
    <property type="match status" value="1"/>
</dbReference>
<accession>A0A143PJJ2</accession>
<dbReference type="Proteomes" id="UP000076079">
    <property type="component" value="Chromosome"/>
</dbReference>
<name>A0A143PJJ2_LUTPR</name>
<proteinExistence type="predicted"/>
<dbReference type="Pfam" id="PF07883">
    <property type="entry name" value="Cupin_2"/>
    <property type="match status" value="1"/>
</dbReference>
<organism evidence="3 4">
    <name type="scientific">Luteitalea pratensis</name>
    <dbReference type="NCBI Taxonomy" id="1855912"/>
    <lineage>
        <taxon>Bacteria</taxon>
        <taxon>Pseudomonadati</taxon>
        <taxon>Acidobacteriota</taxon>
        <taxon>Vicinamibacteria</taxon>
        <taxon>Vicinamibacterales</taxon>
        <taxon>Vicinamibacteraceae</taxon>
        <taxon>Luteitalea</taxon>
    </lineage>
</organism>
<dbReference type="EMBL" id="CP015136">
    <property type="protein sequence ID" value="AMY08671.1"/>
    <property type="molecule type" value="Genomic_DNA"/>
</dbReference>
<dbReference type="InterPro" id="IPR011051">
    <property type="entry name" value="RmlC_Cupin_sf"/>
</dbReference>
<sequence length="300" mass="32150">MIAQDRKPQLNTRADQPFRFLGVPTTLRATHETTGGAFGLVENSAMPPGFGSPYHVHHREDESFYVIEGEVAFVVDGQWHYAGPGSFVHGPRDIPHGFAVIGTRPARMLLLATPGGFEQFVLALRTPFDTTPEPPDMAALMAAAARHGVDILGPLPDMPDDLRGGRDDARADIDRLRATHIAALTANDAAGWTAIFADDAVQLPPVGAVNTGTAAIGAFNERFMAMFAVSSFNITPMGLEVHGDVAIEHGDYNIVLTPHGAPAGMSDSGKYITTYRRNDAGAWLITRDGWTSTLRPPADA</sequence>
<dbReference type="KEGG" id="abac:LuPra_01875"/>
<reference evidence="4" key="2">
    <citation type="submission" date="2016-04" db="EMBL/GenBank/DDBJ databases">
        <title>First Complete Genome Sequence of a Subdivision 6 Acidobacterium.</title>
        <authorList>
            <person name="Huang S."/>
            <person name="Vieira S."/>
            <person name="Bunk B."/>
            <person name="Riedel T."/>
            <person name="Sproeer C."/>
            <person name="Overmann J."/>
        </authorList>
    </citation>
    <scope>NUCLEOTIDE SEQUENCE [LARGE SCALE GENOMIC DNA]</scope>
    <source>
        <strain evidence="4">DSM 100886 HEG_-6_39</strain>
    </source>
</reference>
<dbReference type="SUPFAM" id="SSF51182">
    <property type="entry name" value="RmlC-like cupins"/>
    <property type="match status" value="1"/>
</dbReference>
<dbReference type="InterPro" id="IPR011944">
    <property type="entry name" value="Steroid_delta5-4_isomerase"/>
</dbReference>
<gene>
    <name evidence="3" type="primary">qdoI_1</name>
    <name evidence="3" type="ORF">LuPra_01875</name>
</gene>
<dbReference type="InterPro" id="IPR027843">
    <property type="entry name" value="DUF4440"/>
</dbReference>
<dbReference type="AlphaFoldDB" id="A0A143PJJ2"/>
<keyword evidence="4" id="KW-1185">Reference proteome</keyword>
<dbReference type="Gene3D" id="2.60.120.10">
    <property type="entry name" value="Jelly Rolls"/>
    <property type="match status" value="1"/>
</dbReference>
<dbReference type="STRING" id="1855912.LuPra_01875"/>
<dbReference type="Pfam" id="PF14534">
    <property type="entry name" value="DUF4440"/>
    <property type="match status" value="1"/>
</dbReference>
<keyword evidence="3" id="KW-0560">Oxidoreductase</keyword>
<dbReference type="PANTHER" id="PTHR36440:SF1">
    <property type="entry name" value="PUTATIVE (AFU_ORTHOLOGUE AFUA_8G07350)-RELATED"/>
    <property type="match status" value="1"/>
</dbReference>
<dbReference type="OrthoDB" id="9794183at2"/>
<dbReference type="SUPFAM" id="SSF54427">
    <property type="entry name" value="NTF2-like"/>
    <property type="match status" value="1"/>
</dbReference>
<dbReference type="GO" id="GO:0008127">
    <property type="term" value="F:quercetin 2,3-dioxygenase activity"/>
    <property type="evidence" value="ECO:0007669"/>
    <property type="project" value="UniProtKB-EC"/>
</dbReference>